<evidence type="ECO:0000256" key="1">
    <source>
        <dbReference type="SAM" id="MobiDB-lite"/>
    </source>
</evidence>
<name>A0A815MMR6_9BILA</name>
<organism evidence="2 4">
    <name type="scientific">Didymodactylos carnosus</name>
    <dbReference type="NCBI Taxonomy" id="1234261"/>
    <lineage>
        <taxon>Eukaryota</taxon>
        <taxon>Metazoa</taxon>
        <taxon>Spiralia</taxon>
        <taxon>Gnathifera</taxon>
        <taxon>Rotifera</taxon>
        <taxon>Eurotatoria</taxon>
        <taxon>Bdelloidea</taxon>
        <taxon>Philodinida</taxon>
        <taxon>Philodinidae</taxon>
        <taxon>Didymodactylos</taxon>
    </lineage>
</organism>
<feature type="non-terminal residue" evidence="2">
    <location>
        <position position="1"/>
    </location>
</feature>
<keyword evidence="4" id="KW-1185">Reference proteome</keyword>
<gene>
    <name evidence="2" type="ORF">GPM918_LOCUS33740</name>
    <name evidence="3" type="ORF">SRO942_LOCUS34427</name>
</gene>
<feature type="region of interest" description="Disordered" evidence="1">
    <location>
        <begin position="252"/>
        <end position="282"/>
    </location>
</feature>
<feature type="compositionally biased region" description="Basic and acidic residues" evidence="1">
    <location>
        <begin position="272"/>
        <end position="282"/>
    </location>
</feature>
<dbReference type="Proteomes" id="UP000681722">
    <property type="component" value="Unassembled WGS sequence"/>
</dbReference>
<protein>
    <submittedName>
        <fullName evidence="2">Uncharacterized protein</fullName>
    </submittedName>
</protein>
<feature type="region of interest" description="Disordered" evidence="1">
    <location>
        <begin position="73"/>
        <end position="97"/>
    </location>
</feature>
<dbReference type="Proteomes" id="UP000663829">
    <property type="component" value="Unassembled WGS sequence"/>
</dbReference>
<accession>A0A815MMR6</accession>
<dbReference type="EMBL" id="CAJOBC010083631">
    <property type="protein sequence ID" value="CAF4304572.1"/>
    <property type="molecule type" value="Genomic_DNA"/>
</dbReference>
<dbReference type="AlphaFoldDB" id="A0A815MMR6"/>
<evidence type="ECO:0000313" key="4">
    <source>
        <dbReference type="Proteomes" id="UP000663829"/>
    </source>
</evidence>
<reference evidence="2" key="1">
    <citation type="submission" date="2021-02" db="EMBL/GenBank/DDBJ databases">
        <authorList>
            <person name="Nowell W R."/>
        </authorList>
    </citation>
    <scope>NUCLEOTIDE SEQUENCE</scope>
</reference>
<evidence type="ECO:0000313" key="2">
    <source>
        <dbReference type="EMBL" id="CAF1421775.1"/>
    </source>
</evidence>
<dbReference type="EMBL" id="CAJNOQ010018203">
    <property type="protein sequence ID" value="CAF1421775.1"/>
    <property type="molecule type" value="Genomic_DNA"/>
</dbReference>
<comment type="caution">
    <text evidence="2">The sequence shown here is derived from an EMBL/GenBank/DDBJ whole genome shotgun (WGS) entry which is preliminary data.</text>
</comment>
<evidence type="ECO:0000313" key="3">
    <source>
        <dbReference type="EMBL" id="CAF4304572.1"/>
    </source>
</evidence>
<sequence>LASFRAEVIEQVKPTKTTDKNVIIKVFMAIRSASAKHRISHNPITGEKIEYTKKAHFLNDPKTPVVPTLDLSDVSDGDDVPNPKPVYSARPSTAKGSYRTESRAYGNFDHNAAIYTNRHGNQPQDMKYNINSERVQAMDVQVPLAPRHDSHPASARIQAQSTRLPDSVRPNMLAAGLMQNKPPISYRASQTTSRREPYDSPSFEDFHLLWLESGSHHDSMRKVEADAMNDKRKEELMTETVMADQLSKYVLSDPEQDHERNRPFAMQQQPRRNLDRRLHETR</sequence>
<proteinExistence type="predicted"/>